<keyword evidence="2" id="KW-0413">Isomerase</keyword>
<name>A0A1I5H5L1_PSUAM</name>
<accession>A0A1I5H5L1</accession>
<dbReference type="STRING" id="260086.SAMN05216207_10583"/>
<organism evidence="2 3">
    <name type="scientific">Pseudonocardia ammonioxydans</name>
    <dbReference type="NCBI Taxonomy" id="260086"/>
    <lineage>
        <taxon>Bacteria</taxon>
        <taxon>Bacillati</taxon>
        <taxon>Actinomycetota</taxon>
        <taxon>Actinomycetes</taxon>
        <taxon>Pseudonocardiales</taxon>
        <taxon>Pseudonocardiaceae</taxon>
        <taxon>Pseudonocardia</taxon>
    </lineage>
</organism>
<dbReference type="GO" id="GO:0016491">
    <property type="term" value="F:oxidoreductase activity"/>
    <property type="evidence" value="ECO:0007669"/>
    <property type="project" value="InterPro"/>
</dbReference>
<dbReference type="InterPro" id="IPR036249">
    <property type="entry name" value="Thioredoxin-like_sf"/>
</dbReference>
<reference evidence="2 3" key="1">
    <citation type="submission" date="2016-10" db="EMBL/GenBank/DDBJ databases">
        <authorList>
            <person name="de Groot N.N."/>
        </authorList>
    </citation>
    <scope>NUCLEOTIDE SEQUENCE [LARGE SCALE GENOMIC DNA]</scope>
    <source>
        <strain evidence="2 3">CGMCC 4.1877</strain>
    </source>
</reference>
<evidence type="ECO:0000259" key="1">
    <source>
        <dbReference type="Pfam" id="PF01323"/>
    </source>
</evidence>
<dbReference type="Pfam" id="PF01323">
    <property type="entry name" value="DSBA"/>
    <property type="match status" value="1"/>
</dbReference>
<sequence>MTRPDPVEHTVIVYTDVMCGWSTLALHRLYRARQRAGMEERLAVELRLFLLEDINTTPLTSDVIEPEKPVIGPLEPDLGIVPWHGRPSAYPVTSAPANEAVHAARIQSAAAAEELDMALRLAFWRDSRCISLRHEILDVAGACEQVDADHVREAVDDGRARGPMIDDYLTHRDAVSGSPHLFLPDGSDHHNPGIRFHQFGQPGAGYPVLDGDDPAVYDEIVRTVMTG</sequence>
<dbReference type="Gene3D" id="3.40.30.10">
    <property type="entry name" value="Glutaredoxin"/>
    <property type="match status" value="1"/>
</dbReference>
<dbReference type="RefSeq" id="WP_093355135.1">
    <property type="nucleotide sequence ID" value="NZ_FOUY01000058.1"/>
</dbReference>
<protein>
    <submittedName>
        <fullName evidence="2">Predicted dithiol-disulfide isomerase, DsbA family</fullName>
    </submittedName>
</protein>
<dbReference type="GO" id="GO:0016853">
    <property type="term" value="F:isomerase activity"/>
    <property type="evidence" value="ECO:0007669"/>
    <property type="project" value="UniProtKB-KW"/>
</dbReference>
<proteinExistence type="predicted"/>
<keyword evidence="3" id="KW-1185">Reference proteome</keyword>
<dbReference type="InterPro" id="IPR001853">
    <property type="entry name" value="DSBA-like_thioredoxin_dom"/>
</dbReference>
<dbReference type="AlphaFoldDB" id="A0A1I5H5L1"/>
<gene>
    <name evidence="2" type="ORF">SAMN05216207_10583</name>
</gene>
<dbReference type="OrthoDB" id="155520at2"/>
<dbReference type="Proteomes" id="UP000199614">
    <property type="component" value="Unassembled WGS sequence"/>
</dbReference>
<dbReference type="EMBL" id="FOUY01000058">
    <property type="protein sequence ID" value="SFO43554.1"/>
    <property type="molecule type" value="Genomic_DNA"/>
</dbReference>
<dbReference type="SUPFAM" id="SSF52833">
    <property type="entry name" value="Thioredoxin-like"/>
    <property type="match status" value="1"/>
</dbReference>
<evidence type="ECO:0000313" key="3">
    <source>
        <dbReference type="Proteomes" id="UP000199614"/>
    </source>
</evidence>
<evidence type="ECO:0000313" key="2">
    <source>
        <dbReference type="EMBL" id="SFO43554.1"/>
    </source>
</evidence>
<feature type="domain" description="DSBA-like thioredoxin" evidence="1">
    <location>
        <begin position="10"/>
        <end position="166"/>
    </location>
</feature>